<feature type="compositionally biased region" description="Polar residues" evidence="17">
    <location>
        <begin position="1362"/>
        <end position="1375"/>
    </location>
</feature>
<comment type="similarity">
    <text evidence="4">Belongs to the HRD1 family.</text>
</comment>
<feature type="coiled-coil region" evidence="16">
    <location>
        <begin position="1102"/>
        <end position="1153"/>
    </location>
</feature>
<feature type="transmembrane region" description="Helical" evidence="18">
    <location>
        <begin position="872"/>
        <end position="892"/>
    </location>
</feature>
<evidence type="ECO:0000256" key="3">
    <source>
        <dbReference type="ARBA" id="ARBA00004906"/>
    </source>
</evidence>
<accession>A0A367LHH8</accession>
<dbReference type="GO" id="GO:0008270">
    <property type="term" value="F:zinc ion binding"/>
    <property type="evidence" value="ECO:0007669"/>
    <property type="project" value="UniProtKB-KW"/>
</dbReference>
<protein>
    <recommendedName>
        <fullName evidence="5">RING-type E3 ubiquitin transferase</fullName>
        <ecNumber evidence="5">2.3.2.27</ecNumber>
    </recommendedName>
</protein>
<evidence type="ECO:0000256" key="13">
    <source>
        <dbReference type="ARBA" id="ARBA00022989"/>
    </source>
</evidence>
<dbReference type="GO" id="GO:0061630">
    <property type="term" value="F:ubiquitin protein ligase activity"/>
    <property type="evidence" value="ECO:0007669"/>
    <property type="project" value="UniProtKB-EC"/>
</dbReference>
<evidence type="ECO:0000256" key="6">
    <source>
        <dbReference type="ARBA" id="ARBA00022679"/>
    </source>
</evidence>
<sequence length="1407" mass="154679">MCCLPMPSARQAILTQSRALQRSIIRCVPDGSGVPAAVIRLSGTAFRPLDSGCRAACSEPGPYFSASDPNATLPARLKLLIKHSPVFEHNTGQEFRPYSLGMEHVIRMYGYVCKYYVVYIHVHAHILAVAIRLEECQRITYLTRSELHIGLRTHGYCFSCTDHLCVHMRMHTHTCRSVNVVAASEEASPLCNLVRTLGFNLVLFVQPLIRHHLQRPEMVATRDDHRTEGQITGARRILGVVSASGFAFSTSSLPPYIMNIPASSVIEVPLTQTDDALGFPSFIFIGIPASLSCLPTHDIGPSRLARRLPPTRLSPGQGCHRCAPWHGTHGLEPCLVAHSRCPQLHRLQHVQGSQPLHETQARPNEWTQISVYRHATGVSVALGNSKQQADDIVVSLTPEFVLLFSTLLILCPRHDDEDNLCRAAFCAARESSLARNRAHRGLVSDVRRSKTFVYRRKVQSPESSIGSAWLCLPPNRDGAPPPSASDGPTTSCITWADDFGATSPKAPSAETRSAVNEVEAGRDGVGRHSTPGSQGLVASASGSRRHTTYRPSGQWTARDLVLESAPRHTMTGGPCPLNRSRSSDSWPSMPKMRLGWYAGVSTALAGGVVVSAFLQRANFYSAMVYLAQSNFCLLALVNFSLLLYSSFIYGLTRLCFGTLRAVEVEQLTERAWFAITETCLAMTIFREEIGAWFLVMFTALVTGKVWGWIGDGRVEFLEQQPPPNPRLFHIRLSISLAMSFLYDIWILRYSVQNVIQQARPNMMVMFLFEFAVLATCSWRTGARYVLVLAEQQIIKTQTRKRLLERRQEVREQREALLRQREQAAAAGEDMPANNEPLPSEDDVDEMDIEVPGWAAKGEWVLWLDLLSDMIKLGIYVAFFFMLLMFYGLPIHIMRDLFITSRDFVKRLHALLRYRRAIQEMNRYPDASADDLAQENTCIICREEMRPWDPVANPGAIDRVRPKKLPCGHILHLGCLKSWLERQQVCPTCRSPVTADRPRGGIPVGAAGLRIQFGGHPRPQGQRQPADDAPQGQGDDGPQQRAPREGGGPRIFNLGPIRLGFGTNGQQVRELAQQFGVPHIAGNQQPAAARTQEQSQATLSDNLQSISNMIQQSEQMLQRETQRLHGAQQELQIANLLMAELLRLQQRRQQGQDQPPPMMQPPTVQPPMVHPPMAQPPQPWSVPMNMPFPPGQQVPVPAAGFQPPFPGIPMFPGAPPRSGSPLMARLGTTGATAPIPSGSADLPEGLSLPPGWSMMPLQRLDGSLPNPILPQPQTPLQSGDVATSSTPAASEHPMPASSSLNPTEGPRAVVPPDITAHEPMSTAAAEPAPVVAPSPLMPSWGGSSQLFDNGSRVGLSEPERQQAEPSNAAGPSSAEQADTEEKEEDEEGSSSKGKARAVTVEEALDDEE</sequence>
<feature type="compositionally biased region" description="Polar residues" evidence="17">
    <location>
        <begin position="1273"/>
        <end position="1287"/>
    </location>
</feature>
<feature type="region of interest" description="Disordered" evidence="17">
    <location>
        <begin position="994"/>
        <end position="1054"/>
    </location>
</feature>
<proteinExistence type="inferred from homology"/>
<comment type="pathway">
    <text evidence="3">Protein modification; protein ubiquitination.</text>
</comment>
<evidence type="ECO:0000256" key="14">
    <source>
        <dbReference type="ARBA" id="ARBA00023136"/>
    </source>
</evidence>
<gene>
    <name evidence="20" type="ORF">L249_8204</name>
</gene>
<dbReference type="GO" id="GO:0043161">
    <property type="term" value="P:proteasome-mediated ubiquitin-dependent protein catabolic process"/>
    <property type="evidence" value="ECO:0007669"/>
    <property type="project" value="TreeGrafter"/>
</dbReference>
<keyword evidence="11" id="KW-0256">Endoplasmic reticulum</keyword>
<feature type="transmembrane region" description="Helical" evidence="18">
    <location>
        <begin position="594"/>
        <end position="614"/>
    </location>
</feature>
<evidence type="ECO:0000256" key="4">
    <source>
        <dbReference type="ARBA" id="ARBA00010089"/>
    </source>
</evidence>
<evidence type="ECO:0000256" key="17">
    <source>
        <dbReference type="SAM" id="MobiDB-lite"/>
    </source>
</evidence>
<dbReference type="PANTHER" id="PTHR22763:SF184">
    <property type="entry name" value="E3 UBIQUITIN-PROTEIN LIGASE SYNOVIOLIN"/>
    <property type="match status" value="1"/>
</dbReference>
<comment type="caution">
    <text evidence="20">The sequence shown here is derived from an EMBL/GenBank/DDBJ whole genome shotgun (WGS) entry which is preliminary data.</text>
</comment>
<evidence type="ECO:0000313" key="20">
    <source>
        <dbReference type="EMBL" id="RCI13893.1"/>
    </source>
</evidence>
<dbReference type="GO" id="GO:0036503">
    <property type="term" value="P:ERAD pathway"/>
    <property type="evidence" value="ECO:0007669"/>
    <property type="project" value="TreeGrafter"/>
</dbReference>
<evidence type="ECO:0000259" key="19">
    <source>
        <dbReference type="PROSITE" id="PS50089"/>
    </source>
</evidence>
<name>A0A367LHH8_9HYPO</name>
<evidence type="ECO:0000256" key="15">
    <source>
        <dbReference type="PROSITE-ProRule" id="PRU00175"/>
    </source>
</evidence>
<dbReference type="InterPro" id="IPR001841">
    <property type="entry name" value="Znf_RING"/>
</dbReference>
<dbReference type="InterPro" id="IPR057992">
    <property type="entry name" value="TPR_SYVN1_N"/>
</dbReference>
<dbReference type="InterPro" id="IPR050731">
    <property type="entry name" value="HRD1_E3_ubiq-ligases"/>
</dbReference>
<dbReference type="EMBL" id="LKCN02000005">
    <property type="protein sequence ID" value="RCI13893.1"/>
    <property type="molecule type" value="Genomic_DNA"/>
</dbReference>
<evidence type="ECO:0000256" key="11">
    <source>
        <dbReference type="ARBA" id="ARBA00022824"/>
    </source>
</evidence>
<feature type="compositionally biased region" description="Low complexity" evidence="17">
    <location>
        <begin position="1026"/>
        <end position="1040"/>
    </location>
</feature>
<feature type="region of interest" description="Disordered" evidence="17">
    <location>
        <begin position="1256"/>
        <end position="1407"/>
    </location>
</feature>
<feature type="region of interest" description="Disordered" evidence="17">
    <location>
        <begin position="503"/>
        <end position="551"/>
    </location>
</feature>
<keyword evidence="12" id="KW-0862">Zinc</keyword>
<keyword evidence="9 15" id="KW-0863">Zinc-finger</keyword>
<dbReference type="UniPathway" id="UPA00143"/>
<dbReference type="PANTHER" id="PTHR22763">
    <property type="entry name" value="RING ZINC FINGER PROTEIN"/>
    <property type="match status" value="1"/>
</dbReference>
<keyword evidence="7 18" id="KW-0812">Transmembrane</keyword>
<keyword evidence="14 18" id="KW-0472">Membrane</keyword>
<comment type="catalytic activity">
    <reaction evidence="1">
        <text>S-ubiquitinyl-[E2 ubiquitin-conjugating enzyme]-L-cysteine + [acceptor protein]-L-lysine = [E2 ubiquitin-conjugating enzyme]-L-cysteine + N(6)-ubiquitinyl-[acceptor protein]-L-lysine.</text>
        <dbReference type="EC" id="2.3.2.27"/>
    </reaction>
</comment>
<dbReference type="SUPFAM" id="SSF57850">
    <property type="entry name" value="RING/U-box"/>
    <property type="match status" value="1"/>
</dbReference>
<dbReference type="Proteomes" id="UP000253664">
    <property type="component" value="Unassembled WGS sequence"/>
</dbReference>
<feature type="compositionally biased region" description="Acidic residues" evidence="17">
    <location>
        <begin position="1376"/>
        <end position="1387"/>
    </location>
</feature>
<dbReference type="InterPro" id="IPR013083">
    <property type="entry name" value="Znf_RING/FYVE/PHD"/>
</dbReference>
<feature type="transmembrane region" description="Helical" evidence="18">
    <location>
        <begin position="620"/>
        <end position="644"/>
    </location>
</feature>
<keyword evidence="16" id="KW-0175">Coiled coil</keyword>
<dbReference type="Pfam" id="PF13639">
    <property type="entry name" value="zf-RING_2"/>
    <property type="match status" value="1"/>
</dbReference>
<feature type="transmembrane region" description="Helical" evidence="18">
    <location>
        <begin position="689"/>
        <end position="709"/>
    </location>
</feature>
<feature type="domain" description="RING-type" evidence="19">
    <location>
        <begin position="937"/>
        <end position="989"/>
    </location>
</feature>
<evidence type="ECO:0000256" key="5">
    <source>
        <dbReference type="ARBA" id="ARBA00012483"/>
    </source>
</evidence>
<dbReference type="SMART" id="SM00184">
    <property type="entry name" value="RING"/>
    <property type="match status" value="1"/>
</dbReference>
<dbReference type="PROSITE" id="PS50089">
    <property type="entry name" value="ZF_RING_2"/>
    <property type="match status" value="1"/>
</dbReference>
<dbReference type="GO" id="GO:0005789">
    <property type="term" value="C:endoplasmic reticulum membrane"/>
    <property type="evidence" value="ECO:0007669"/>
    <property type="project" value="UniProtKB-SubCell"/>
</dbReference>
<keyword evidence="13 18" id="KW-1133">Transmembrane helix</keyword>
<dbReference type="InterPro" id="IPR058051">
    <property type="entry name" value="Znf_RING_synoviolin"/>
</dbReference>
<dbReference type="OrthoDB" id="7759664at2759"/>
<feature type="coiled-coil region" evidence="16">
    <location>
        <begin position="786"/>
        <end position="826"/>
    </location>
</feature>
<feature type="transmembrane region" description="Helical" evidence="18">
    <location>
        <begin position="763"/>
        <end position="781"/>
    </location>
</feature>
<evidence type="ECO:0000256" key="8">
    <source>
        <dbReference type="ARBA" id="ARBA00022723"/>
    </source>
</evidence>
<keyword evidence="21" id="KW-1185">Reference proteome</keyword>
<dbReference type="STRING" id="1330021.A0A367LHH8"/>
<reference evidence="20 21" key="1">
    <citation type="journal article" date="2015" name="BMC Genomics">
        <title>Insights from the genome of Ophiocordyceps polyrhachis-furcata to pathogenicity and host specificity in insect fungi.</title>
        <authorList>
            <person name="Wichadakul D."/>
            <person name="Kobmoo N."/>
            <person name="Ingsriswang S."/>
            <person name="Tangphatsornruang S."/>
            <person name="Chantasingh D."/>
            <person name="Luangsa-ard J.J."/>
            <person name="Eurwilaichitr L."/>
        </authorList>
    </citation>
    <scope>NUCLEOTIDE SEQUENCE [LARGE SCALE GENOMIC DNA]</scope>
    <source>
        <strain evidence="20 21">BCC 54312</strain>
    </source>
</reference>
<evidence type="ECO:0000256" key="9">
    <source>
        <dbReference type="ARBA" id="ARBA00022771"/>
    </source>
</evidence>
<evidence type="ECO:0000256" key="10">
    <source>
        <dbReference type="ARBA" id="ARBA00022786"/>
    </source>
</evidence>
<dbReference type="Gene3D" id="3.30.40.10">
    <property type="entry name" value="Zinc/RING finger domain, C3HC4 (zinc finger)"/>
    <property type="match status" value="1"/>
</dbReference>
<evidence type="ECO:0000256" key="7">
    <source>
        <dbReference type="ARBA" id="ARBA00022692"/>
    </source>
</evidence>
<evidence type="ECO:0000313" key="21">
    <source>
        <dbReference type="Proteomes" id="UP000253664"/>
    </source>
</evidence>
<evidence type="ECO:0000256" key="2">
    <source>
        <dbReference type="ARBA" id="ARBA00004477"/>
    </source>
</evidence>
<evidence type="ECO:0000256" key="1">
    <source>
        <dbReference type="ARBA" id="ARBA00000900"/>
    </source>
</evidence>
<organism evidence="20 21">
    <name type="scientific">Ophiocordyceps polyrhachis-furcata BCC 54312</name>
    <dbReference type="NCBI Taxonomy" id="1330021"/>
    <lineage>
        <taxon>Eukaryota</taxon>
        <taxon>Fungi</taxon>
        <taxon>Dikarya</taxon>
        <taxon>Ascomycota</taxon>
        <taxon>Pezizomycotina</taxon>
        <taxon>Sordariomycetes</taxon>
        <taxon>Hypocreomycetidae</taxon>
        <taxon>Hypocreales</taxon>
        <taxon>Ophiocordycipitaceae</taxon>
        <taxon>Ophiocordyceps</taxon>
    </lineage>
</organism>
<feature type="transmembrane region" description="Helical" evidence="18">
    <location>
        <begin position="729"/>
        <end position="751"/>
    </location>
</feature>
<dbReference type="Pfam" id="PF25563">
    <property type="entry name" value="TPR_SYVN1_N"/>
    <property type="match status" value="1"/>
</dbReference>
<dbReference type="GO" id="GO:0016567">
    <property type="term" value="P:protein ubiquitination"/>
    <property type="evidence" value="ECO:0007669"/>
    <property type="project" value="UniProtKB-UniPathway"/>
</dbReference>
<keyword evidence="10" id="KW-0833">Ubl conjugation pathway</keyword>
<keyword evidence="8" id="KW-0479">Metal-binding</keyword>
<evidence type="ECO:0000256" key="12">
    <source>
        <dbReference type="ARBA" id="ARBA00022833"/>
    </source>
</evidence>
<comment type="subcellular location">
    <subcellularLocation>
        <location evidence="2">Endoplasmic reticulum membrane</location>
        <topology evidence="2">Multi-pass membrane protein</topology>
    </subcellularLocation>
</comment>
<keyword evidence="6" id="KW-0808">Transferase</keyword>
<evidence type="ECO:0000256" key="16">
    <source>
        <dbReference type="SAM" id="Coils"/>
    </source>
</evidence>
<dbReference type="CDD" id="cd16479">
    <property type="entry name" value="RING-H2_synoviolin"/>
    <property type="match status" value="1"/>
</dbReference>
<dbReference type="EC" id="2.3.2.27" evidence="5"/>
<evidence type="ECO:0000256" key="18">
    <source>
        <dbReference type="SAM" id="Phobius"/>
    </source>
</evidence>